<sequence length="166" mass="18950">MKLAALKERTYQTWLIDYLIDDPETPVQTATTDLAFKSVIRDRFGDLRRKATWEAAFATIEAKSMYDHFDERHFLIEHNFIEFPEQYGYNEYVPQILEQFLQLKGGMECIVSGLQSVLKNGLFATTKPAILNFLQLGYQVAKRLELEQAFSSAMADSLPLLTASAA</sequence>
<keyword evidence="2" id="KW-1185">Reference proteome</keyword>
<evidence type="ECO:0000313" key="2">
    <source>
        <dbReference type="Proteomes" id="UP000239576"/>
    </source>
</evidence>
<comment type="caution">
    <text evidence="1">The sequence shown here is derived from an EMBL/GenBank/DDBJ whole genome shotgun (WGS) entry which is preliminary data.</text>
</comment>
<organism evidence="1 2">
    <name type="scientific">Stenomitos frigidus ULC18</name>
    <dbReference type="NCBI Taxonomy" id="2107698"/>
    <lineage>
        <taxon>Bacteria</taxon>
        <taxon>Bacillati</taxon>
        <taxon>Cyanobacteriota</taxon>
        <taxon>Cyanophyceae</taxon>
        <taxon>Leptolyngbyales</taxon>
        <taxon>Leptolyngbyaceae</taxon>
        <taxon>Stenomitos</taxon>
    </lineage>
</organism>
<dbReference type="EMBL" id="PVWK01000035">
    <property type="protein sequence ID" value="PSB31504.1"/>
    <property type="molecule type" value="Genomic_DNA"/>
</dbReference>
<gene>
    <name evidence="1" type="ORF">C7B82_07400</name>
</gene>
<dbReference type="Proteomes" id="UP000239576">
    <property type="component" value="Unassembled WGS sequence"/>
</dbReference>
<reference evidence="1 2" key="2">
    <citation type="submission" date="2018-03" db="EMBL/GenBank/DDBJ databases">
        <title>The ancient ancestry and fast evolution of plastids.</title>
        <authorList>
            <person name="Moore K.R."/>
            <person name="Magnabosco C."/>
            <person name="Momper L."/>
            <person name="Gold D.A."/>
            <person name="Bosak T."/>
            <person name="Fournier G.P."/>
        </authorList>
    </citation>
    <scope>NUCLEOTIDE SEQUENCE [LARGE SCALE GENOMIC DNA]</scope>
    <source>
        <strain evidence="1 2">ULC18</strain>
    </source>
</reference>
<accession>A0A2T1EFM0</accession>
<protein>
    <submittedName>
        <fullName evidence="1">Uncharacterized protein</fullName>
    </submittedName>
</protein>
<reference evidence="2" key="1">
    <citation type="submission" date="2018-02" db="EMBL/GenBank/DDBJ databases">
        <authorList>
            <person name="Moore K."/>
            <person name="Momper L."/>
        </authorList>
    </citation>
    <scope>NUCLEOTIDE SEQUENCE [LARGE SCALE GENOMIC DNA]</scope>
    <source>
        <strain evidence="2">ULC18</strain>
    </source>
</reference>
<proteinExistence type="predicted"/>
<name>A0A2T1EFM0_9CYAN</name>
<evidence type="ECO:0000313" key="1">
    <source>
        <dbReference type="EMBL" id="PSB31504.1"/>
    </source>
</evidence>
<dbReference type="AlphaFoldDB" id="A0A2T1EFM0"/>